<dbReference type="InterPro" id="IPR002654">
    <property type="entry name" value="Glyco_trans_25"/>
</dbReference>
<evidence type="ECO:0000313" key="4">
    <source>
        <dbReference type="Proteomes" id="UP000265916"/>
    </source>
</evidence>
<reference evidence="3 4" key="1">
    <citation type="submission" date="2017-08" db="EMBL/GenBank/DDBJ databases">
        <title>Reclassification of Bisgaard taxon 37 and 44.</title>
        <authorList>
            <person name="Christensen H."/>
        </authorList>
    </citation>
    <scope>NUCLEOTIDE SEQUENCE [LARGE SCALE GENOMIC DNA]</scope>
    <source>
        <strain evidence="3 4">111</strain>
    </source>
</reference>
<dbReference type="Proteomes" id="UP000265916">
    <property type="component" value="Unassembled WGS sequence"/>
</dbReference>
<evidence type="ECO:0000313" key="3">
    <source>
        <dbReference type="EMBL" id="RIY38822.1"/>
    </source>
</evidence>
<comment type="caution">
    <text evidence="3">The sequence shown here is derived from an EMBL/GenBank/DDBJ whole genome shotgun (WGS) entry which is preliminary data.</text>
</comment>
<dbReference type="Pfam" id="PF01755">
    <property type="entry name" value="Glyco_transf_25"/>
    <property type="match status" value="1"/>
</dbReference>
<dbReference type="EMBL" id="NRJG01000052">
    <property type="protein sequence ID" value="RIY38822.1"/>
    <property type="molecule type" value="Genomic_DNA"/>
</dbReference>
<feature type="domain" description="Glycosyl transferase family 25" evidence="2">
    <location>
        <begin position="726"/>
        <end position="877"/>
    </location>
</feature>
<evidence type="ECO:0000256" key="1">
    <source>
        <dbReference type="SAM" id="MobiDB-lite"/>
    </source>
</evidence>
<gene>
    <name evidence="3" type="ORF">CKF58_03335</name>
</gene>
<dbReference type="AlphaFoldDB" id="A0A3A1YKW5"/>
<sequence>MTYNVKEKTKVYYQLAEVIANTPSYVIHMGADGMTNAFMQQPFTRYLLAGEGHEIYAHSAAKLTELTNFAFDEQAYDEHPFHLTIGEQERVIVANNYVKRQTLAHIAAWQAIANNANLKEDEFVLVMQDDLLLEADWPKYLQLTFHLTRQVSKELSKVDVEQVSLVNLLVNQAQRYSALENEYNEFFTHDHVVYDDFITNLRLVDFKQSGLFAYFIKKSAAQEILARLEAQSNALKPAPKKAKGKKAQSEQQAAAQAHKTISQPLANIRHYLGEDLTHRIVQCLPSIGRAFDPELAYKSNQECIDYLDTTDHSKLHYSEDRNHLNSIIRATTLAEHNDHDATLETHKYVVYEEGKEAELGLFFSRNGTSAYDFEPLMIPNPDRLTKEELAAYYQPIAYNPLKFERIARVLDIEEWKQAYIFTEIARRSKDNKAFLPNDWLVIVRANQELAPNWRQRLSYMIKANNGINPLNSNELNFLMLGHPSLNYLDFPSLDDLRQMYNLNVSSHSQINADPEYHRLPGQAKRFSQLLFNNLELTFPPFFALRSHVLDPLRKERRPDKYTSSYFYGYAGIILPALSQEQETSTLDSALVEARISLEATVQASKTKYAAKPAVTFPSFEQAAKYEKDRLKKVAKQITKVRGTPLTSEEKAEFKAKEQTLNKLSPEQQEQFALRSPLAKVAPVDSSPLNTLPYKPGINPEGIKTRVAASIEQAKAGVRDHLRGIRKYVINMDKNPERLDYFYNQPNTAEFTRFSAIAGANLTPEELAANFDQEKFKERFGRYASPGEIGCTLSHRAIMLEALHDPNIGENEFILIAEDDVQLAPDWYEVVNKLLESLSLYPSQGIALSNLLYLSQLKYLDDKESLNTDYIYTRQTMLRQVGSLSETSREALELGRITPPQNNGRAKLIQMSIFNPGGSAFYLIRKRTIIENAELLESPAFWYADSFNYYSAFPTYNTLTYLSPVFSRQNDGLPSLIEIERNAAERQMRVDRRHSYDAMSGRCINLKNFYVRQRTLSLEEIAQKFPNWNVIPRPSLSNYNEQALAQEVDIPALSEHLGRAPTDDEILDIIQMRDFIFTSSRSLAQSLDILLTVEDDIEISDDFFERVNNGILWINHCSSTLCYYGVVGARNLEIDKHYDLETLSALTNYKFDEEFSFRRDDEKNVYALFNHQHVLPDTSAFWLFRHSYKYNAISEPSRLPANYLENYCTPAEEYEKIFHNPPIAGYKGQSEE</sequence>
<name>A0A3A1YKW5_9GAMM</name>
<accession>A0A3A1YKW5</accession>
<evidence type="ECO:0000259" key="2">
    <source>
        <dbReference type="Pfam" id="PF01755"/>
    </source>
</evidence>
<dbReference type="OrthoDB" id="9816113at2"/>
<proteinExistence type="predicted"/>
<feature type="region of interest" description="Disordered" evidence="1">
    <location>
        <begin position="236"/>
        <end position="256"/>
    </location>
</feature>
<keyword evidence="4" id="KW-1185">Reference proteome</keyword>
<dbReference type="CDD" id="cd06532">
    <property type="entry name" value="Glyco_transf_25"/>
    <property type="match status" value="1"/>
</dbReference>
<dbReference type="RefSeq" id="WP_119530961.1">
    <property type="nucleotide sequence ID" value="NZ_JBHSSP010000045.1"/>
</dbReference>
<organism evidence="3 4">
    <name type="scientific">Psittacicella hinzii</name>
    <dbReference type="NCBI Taxonomy" id="2028575"/>
    <lineage>
        <taxon>Bacteria</taxon>
        <taxon>Pseudomonadati</taxon>
        <taxon>Pseudomonadota</taxon>
        <taxon>Gammaproteobacteria</taxon>
        <taxon>Pasteurellales</taxon>
        <taxon>Psittacicellaceae</taxon>
        <taxon>Psittacicella</taxon>
    </lineage>
</organism>
<protein>
    <recommendedName>
        <fullName evidence="2">Glycosyl transferase family 25 domain-containing protein</fullName>
    </recommendedName>
</protein>